<dbReference type="RefSeq" id="WP_092504828.1">
    <property type="nucleotide sequence ID" value="NZ_FOEH01000003.1"/>
</dbReference>
<keyword evidence="5 6" id="KW-0472">Membrane</keyword>
<keyword evidence="4 6" id="KW-1133">Transmembrane helix</keyword>
<evidence type="ECO:0000256" key="6">
    <source>
        <dbReference type="RuleBase" id="RU363032"/>
    </source>
</evidence>
<feature type="transmembrane region" description="Helical" evidence="6">
    <location>
        <begin position="206"/>
        <end position="231"/>
    </location>
</feature>
<dbReference type="PROSITE" id="PS50928">
    <property type="entry name" value="ABC_TM1"/>
    <property type="match status" value="1"/>
</dbReference>
<dbReference type="EMBL" id="FOEH01000003">
    <property type="protein sequence ID" value="SEQ49355.1"/>
    <property type="molecule type" value="Genomic_DNA"/>
</dbReference>
<feature type="domain" description="ABC transmembrane type-1" evidence="7">
    <location>
        <begin position="77"/>
        <end position="289"/>
    </location>
</feature>
<keyword evidence="2 6" id="KW-0813">Transport</keyword>
<protein>
    <submittedName>
        <fullName evidence="8">Peptide/nickel transport system permease protein</fullName>
    </submittedName>
</protein>
<dbReference type="PANTHER" id="PTHR43839">
    <property type="entry name" value="OPPC IN A BINDING PROTEIN-DEPENDENT TRANSPORT SYSTEM"/>
    <property type="match status" value="1"/>
</dbReference>
<dbReference type="CDD" id="cd06261">
    <property type="entry name" value="TM_PBP2"/>
    <property type="match status" value="1"/>
</dbReference>
<dbReference type="Gene3D" id="1.10.3720.10">
    <property type="entry name" value="MetI-like"/>
    <property type="match status" value="1"/>
</dbReference>
<evidence type="ECO:0000313" key="9">
    <source>
        <dbReference type="Proteomes" id="UP000198733"/>
    </source>
</evidence>
<comment type="similarity">
    <text evidence="6">Belongs to the binding-protein-dependent transport system permease family.</text>
</comment>
<dbReference type="InterPro" id="IPR000515">
    <property type="entry name" value="MetI-like"/>
</dbReference>
<feature type="transmembrane region" description="Helical" evidence="6">
    <location>
        <begin position="79"/>
        <end position="107"/>
    </location>
</feature>
<gene>
    <name evidence="8" type="ORF">SAMN05216232_2607</name>
</gene>
<dbReference type="SUPFAM" id="SSF161098">
    <property type="entry name" value="MetI-like"/>
    <property type="match status" value="1"/>
</dbReference>
<sequence length="295" mass="33405">MWSKVNIKISAGTLLILLLVFFSFFPDLIVSRENAPSLLLDEEGEFIAKTPYSPAEYPPLGTNVSGEPLLHNILIGAKYTIVFVSVVCLLRFVIALVLAIYYAFYVHKFKNIWKRTIEIAYIIPPVLVIFFLLAPLLGLFQEESFHFMLLLMVILISIGIPPLALLIGDEIKSELHKDFIKIAQLQGVSNFYIFKKHVWRIIKPRIGIFFIQNNIQLLLLLIHLGVLGIFIGGDRAIKVSEEKTILLPISNEWGGLIGSSYQEFLLHPWIVLAPLFSFMVLIIFLKIILAGMKGQ</sequence>
<name>A0A1H9GGY3_9BACI</name>
<accession>A0A1H9GGY3</accession>
<evidence type="ECO:0000256" key="1">
    <source>
        <dbReference type="ARBA" id="ARBA00004141"/>
    </source>
</evidence>
<proteinExistence type="inferred from homology"/>
<reference evidence="8 9" key="1">
    <citation type="submission" date="2016-10" db="EMBL/GenBank/DDBJ databases">
        <authorList>
            <person name="Varghese N."/>
            <person name="Submissions S."/>
        </authorList>
    </citation>
    <scope>NUCLEOTIDE SEQUENCE [LARGE SCALE GENOMIC DNA]</scope>
    <source>
        <strain evidence="8 9">CGMCC 1.7734</strain>
    </source>
</reference>
<evidence type="ECO:0000313" key="8">
    <source>
        <dbReference type="EMBL" id="SEQ49355.1"/>
    </source>
</evidence>
<comment type="caution">
    <text evidence="8">The sequence shown here is derived from an EMBL/GenBank/DDBJ whole genome shotgun (WGS) entry which is preliminary data.</text>
</comment>
<dbReference type="PANTHER" id="PTHR43839:SF3">
    <property type="entry name" value="OLIGOPEPTIDE ABC TRANSPORTER, PERMEASE PROTEIN"/>
    <property type="match status" value="1"/>
</dbReference>
<evidence type="ECO:0000256" key="4">
    <source>
        <dbReference type="ARBA" id="ARBA00022989"/>
    </source>
</evidence>
<dbReference type="Pfam" id="PF00528">
    <property type="entry name" value="BPD_transp_1"/>
    <property type="match status" value="1"/>
</dbReference>
<feature type="transmembrane region" description="Helical" evidence="6">
    <location>
        <begin position="119"/>
        <end position="140"/>
    </location>
</feature>
<feature type="transmembrane region" description="Helical" evidence="6">
    <location>
        <begin position="269"/>
        <end position="289"/>
    </location>
</feature>
<evidence type="ECO:0000259" key="7">
    <source>
        <dbReference type="PROSITE" id="PS50928"/>
    </source>
</evidence>
<evidence type="ECO:0000256" key="5">
    <source>
        <dbReference type="ARBA" id="ARBA00023136"/>
    </source>
</evidence>
<evidence type="ECO:0000256" key="2">
    <source>
        <dbReference type="ARBA" id="ARBA00022448"/>
    </source>
</evidence>
<organism evidence="8 9">
    <name type="scientific">Virgibacillus subterraneus</name>
    <dbReference type="NCBI Taxonomy" id="621109"/>
    <lineage>
        <taxon>Bacteria</taxon>
        <taxon>Bacillati</taxon>
        <taxon>Bacillota</taxon>
        <taxon>Bacilli</taxon>
        <taxon>Bacillales</taxon>
        <taxon>Bacillaceae</taxon>
        <taxon>Virgibacillus</taxon>
    </lineage>
</organism>
<dbReference type="Proteomes" id="UP000198733">
    <property type="component" value="Unassembled WGS sequence"/>
</dbReference>
<feature type="transmembrane region" description="Helical" evidence="6">
    <location>
        <begin position="146"/>
        <end position="167"/>
    </location>
</feature>
<keyword evidence="3 6" id="KW-0812">Transmembrane</keyword>
<comment type="subcellular location">
    <subcellularLocation>
        <location evidence="6">Cell membrane</location>
        <topology evidence="6">Multi-pass membrane protein</topology>
    </subcellularLocation>
    <subcellularLocation>
        <location evidence="1">Membrane</location>
        <topology evidence="1">Multi-pass membrane protein</topology>
    </subcellularLocation>
</comment>
<evidence type="ECO:0000256" key="3">
    <source>
        <dbReference type="ARBA" id="ARBA00022692"/>
    </source>
</evidence>
<keyword evidence="9" id="KW-1185">Reference proteome</keyword>
<dbReference type="InterPro" id="IPR035906">
    <property type="entry name" value="MetI-like_sf"/>
</dbReference>